<accession>A0ABR0EXM1</accession>
<dbReference type="Proteomes" id="UP001305779">
    <property type="component" value="Unassembled WGS sequence"/>
</dbReference>
<evidence type="ECO:0000256" key="3">
    <source>
        <dbReference type="ARBA" id="ARBA00023002"/>
    </source>
</evidence>
<sequence length="324" mass="35515">MVKALIYGTGSIGSVYGYILHKAGVDVTAICRSNYEAVSRNGITIHSAIWGKVHYQPHTVRSTEESTSYGPFDYILVCTKAFNGRETAYDLQQIVSPETSIVIAQNGIEVEKEYSQLFPENTIISAVVWLPATPIEPGVVRMGTMERIEMGTHPAEAGSQAKLERLASLWKLGGGTPIIHQDIQAKRWEKLAVNCAFNPMGALSRCDGVNLSLSSEMADDIIVKVLQEVGSVAAAVGYPQSERFLEKNLAWHRASKQTGGKDPSMLVDVKAGRPLEVEAILGNTIRIANERGVEVPRLELLYCLTQALNFSIERPEGQWKPVMS</sequence>
<dbReference type="InterPro" id="IPR051402">
    <property type="entry name" value="KPR-Related"/>
</dbReference>
<evidence type="ECO:0000313" key="7">
    <source>
        <dbReference type="EMBL" id="KAK4505923.1"/>
    </source>
</evidence>
<keyword evidence="2 4" id="KW-0521">NADP</keyword>
<dbReference type="Pfam" id="PF02558">
    <property type="entry name" value="ApbA"/>
    <property type="match status" value="1"/>
</dbReference>
<dbReference type="Gene3D" id="1.10.1040.10">
    <property type="entry name" value="N-(1-d-carboxylethyl)-l-norvaline Dehydrogenase, domain 2"/>
    <property type="match status" value="1"/>
</dbReference>
<proteinExistence type="inferred from homology"/>
<feature type="domain" description="Ketopantoate reductase N-terminal" evidence="5">
    <location>
        <begin position="5"/>
        <end position="153"/>
    </location>
</feature>
<evidence type="ECO:0000259" key="5">
    <source>
        <dbReference type="Pfam" id="PF02558"/>
    </source>
</evidence>
<gene>
    <name evidence="7" type="ORF">PRZ48_003888</name>
</gene>
<keyword evidence="3 4" id="KW-0560">Oxidoreductase</keyword>
<dbReference type="EC" id="1.1.1.169" evidence="4"/>
<dbReference type="InterPro" id="IPR008927">
    <property type="entry name" value="6-PGluconate_DH-like_C_sf"/>
</dbReference>
<dbReference type="NCBIfam" id="TIGR00745">
    <property type="entry name" value="apbA_panE"/>
    <property type="match status" value="1"/>
</dbReference>
<name>A0ABR0EXM1_ZASCE</name>
<organism evidence="7 8">
    <name type="scientific">Zasmidium cellare</name>
    <name type="common">Wine cellar mold</name>
    <name type="synonym">Racodium cellare</name>
    <dbReference type="NCBI Taxonomy" id="395010"/>
    <lineage>
        <taxon>Eukaryota</taxon>
        <taxon>Fungi</taxon>
        <taxon>Dikarya</taxon>
        <taxon>Ascomycota</taxon>
        <taxon>Pezizomycotina</taxon>
        <taxon>Dothideomycetes</taxon>
        <taxon>Dothideomycetidae</taxon>
        <taxon>Mycosphaerellales</taxon>
        <taxon>Mycosphaerellaceae</taxon>
        <taxon>Zasmidium</taxon>
    </lineage>
</organism>
<evidence type="ECO:0000259" key="6">
    <source>
        <dbReference type="Pfam" id="PF08546"/>
    </source>
</evidence>
<comment type="catalytic activity">
    <reaction evidence="4">
        <text>(R)-pantoate + NADP(+) = 2-dehydropantoate + NADPH + H(+)</text>
        <dbReference type="Rhea" id="RHEA:16233"/>
        <dbReference type="ChEBI" id="CHEBI:11561"/>
        <dbReference type="ChEBI" id="CHEBI:15378"/>
        <dbReference type="ChEBI" id="CHEBI:15980"/>
        <dbReference type="ChEBI" id="CHEBI:57783"/>
        <dbReference type="ChEBI" id="CHEBI:58349"/>
        <dbReference type="EC" id="1.1.1.169"/>
    </reaction>
</comment>
<evidence type="ECO:0000256" key="2">
    <source>
        <dbReference type="ARBA" id="ARBA00022857"/>
    </source>
</evidence>
<dbReference type="InterPro" id="IPR013752">
    <property type="entry name" value="KPA_reductase"/>
</dbReference>
<dbReference type="SUPFAM" id="SSF48179">
    <property type="entry name" value="6-phosphogluconate dehydrogenase C-terminal domain-like"/>
    <property type="match status" value="1"/>
</dbReference>
<dbReference type="SUPFAM" id="SSF51735">
    <property type="entry name" value="NAD(P)-binding Rossmann-fold domains"/>
    <property type="match status" value="1"/>
</dbReference>
<evidence type="ECO:0000256" key="4">
    <source>
        <dbReference type="RuleBase" id="RU362068"/>
    </source>
</evidence>
<evidence type="ECO:0000313" key="8">
    <source>
        <dbReference type="Proteomes" id="UP001305779"/>
    </source>
</evidence>
<reference evidence="7 8" key="1">
    <citation type="journal article" date="2023" name="G3 (Bethesda)">
        <title>A chromosome-level genome assembly of Zasmidium syzygii isolated from banana leaves.</title>
        <authorList>
            <person name="van Westerhoven A.C."/>
            <person name="Mehrabi R."/>
            <person name="Talebi R."/>
            <person name="Steentjes M.B.F."/>
            <person name="Corcolon B."/>
            <person name="Chong P.A."/>
            <person name="Kema G.H.J."/>
            <person name="Seidl M.F."/>
        </authorList>
    </citation>
    <scope>NUCLEOTIDE SEQUENCE [LARGE SCALE GENOMIC DNA]</scope>
    <source>
        <strain evidence="7 8">P124</strain>
    </source>
</reference>
<dbReference type="PANTHER" id="PTHR21708">
    <property type="entry name" value="PROBABLE 2-DEHYDROPANTOATE 2-REDUCTASE"/>
    <property type="match status" value="1"/>
</dbReference>
<dbReference type="Pfam" id="PF08546">
    <property type="entry name" value="ApbA_C"/>
    <property type="match status" value="1"/>
</dbReference>
<comment type="similarity">
    <text evidence="1 4">Belongs to the ketopantoate reductase family.</text>
</comment>
<dbReference type="EMBL" id="JAXOVC010000002">
    <property type="protein sequence ID" value="KAK4505923.1"/>
    <property type="molecule type" value="Genomic_DNA"/>
</dbReference>
<keyword evidence="8" id="KW-1185">Reference proteome</keyword>
<dbReference type="Gene3D" id="3.40.50.720">
    <property type="entry name" value="NAD(P)-binding Rossmann-like Domain"/>
    <property type="match status" value="1"/>
</dbReference>
<dbReference type="InterPro" id="IPR013328">
    <property type="entry name" value="6PGD_dom2"/>
</dbReference>
<comment type="function">
    <text evidence="4">Catalyzes the NADPH-dependent reduction of ketopantoate into pantoic acid.</text>
</comment>
<dbReference type="InterPro" id="IPR036291">
    <property type="entry name" value="NAD(P)-bd_dom_sf"/>
</dbReference>
<feature type="domain" description="Ketopantoate reductase C-terminal" evidence="6">
    <location>
        <begin position="182"/>
        <end position="308"/>
    </location>
</feature>
<evidence type="ECO:0000256" key="1">
    <source>
        <dbReference type="ARBA" id="ARBA00007870"/>
    </source>
</evidence>
<protein>
    <recommendedName>
        <fullName evidence="4">2-dehydropantoate 2-reductase</fullName>
        <ecNumber evidence="4">1.1.1.169</ecNumber>
    </recommendedName>
    <alternativeName>
        <fullName evidence="4">Ketopantoate reductase</fullName>
    </alternativeName>
</protein>
<dbReference type="InterPro" id="IPR003710">
    <property type="entry name" value="ApbA"/>
</dbReference>
<comment type="caution">
    <text evidence="7">The sequence shown here is derived from an EMBL/GenBank/DDBJ whole genome shotgun (WGS) entry which is preliminary data.</text>
</comment>
<dbReference type="InterPro" id="IPR013332">
    <property type="entry name" value="KPR_N"/>
</dbReference>
<dbReference type="PANTHER" id="PTHR21708:SF30">
    <property type="entry name" value="2-DEHYDROPANTOATE 2-REDUCTASE-RELATED"/>
    <property type="match status" value="1"/>
</dbReference>